<evidence type="ECO:0000313" key="2">
    <source>
        <dbReference type="Proteomes" id="UP001519460"/>
    </source>
</evidence>
<dbReference type="Proteomes" id="UP001519460">
    <property type="component" value="Unassembled WGS sequence"/>
</dbReference>
<name>A0ABD0JH23_9CAEN</name>
<keyword evidence="2" id="KW-1185">Reference proteome</keyword>
<reference evidence="1 2" key="1">
    <citation type="journal article" date="2023" name="Sci. Data">
        <title>Genome assembly of the Korean intertidal mud-creeper Batillaria attramentaria.</title>
        <authorList>
            <person name="Patra A.K."/>
            <person name="Ho P.T."/>
            <person name="Jun S."/>
            <person name="Lee S.J."/>
            <person name="Kim Y."/>
            <person name="Won Y.J."/>
        </authorList>
    </citation>
    <scope>NUCLEOTIDE SEQUENCE [LARGE SCALE GENOMIC DNA]</scope>
    <source>
        <strain evidence="1">Wonlab-2016</strain>
    </source>
</reference>
<dbReference type="EMBL" id="JACVVK020000446">
    <property type="protein sequence ID" value="KAK7474163.1"/>
    <property type="molecule type" value="Genomic_DNA"/>
</dbReference>
<dbReference type="AlphaFoldDB" id="A0ABD0JH23"/>
<proteinExistence type="predicted"/>
<comment type="caution">
    <text evidence="1">The sequence shown here is derived from an EMBL/GenBank/DDBJ whole genome shotgun (WGS) entry which is preliminary data.</text>
</comment>
<gene>
    <name evidence="1" type="ORF">BaRGS_00034623</name>
</gene>
<organism evidence="1 2">
    <name type="scientific">Batillaria attramentaria</name>
    <dbReference type="NCBI Taxonomy" id="370345"/>
    <lineage>
        <taxon>Eukaryota</taxon>
        <taxon>Metazoa</taxon>
        <taxon>Spiralia</taxon>
        <taxon>Lophotrochozoa</taxon>
        <taxon>Mollusca</taxon>
        <taxon>Gastropoda</taxon>
        <taxon>Caenogastropoda</taxon>
        <taxon>Sorbeoconcha</taxon>
        <taxon>Cerithioidea</taxon>
        <taxon>Batillariidae</taxon>
        <taxon>Batillaria</taxon>
    </lineage>
</organism>
<evidence type="ECO:0000313" key="1">
    <source>
        <dbReference type="EMBL" id="KAK7474163.1"/>
    </source>
</evidence>
<protein>
    <submittedName>
        <fullName evidence="1">Uncharacterized protein</fullName>
    </submittedName>
</protein>
<sequence length="78" mass="9084">MFSAEDNVTVKPKDNLNTLADVTPVELVTKGRRRTVGVNVPSYVFFDTRSFHNCTFPQRLMPVLFDRVRDDQYYIDNL</sequence>
<accession>A0ABD0JH23</accession>